<gene>
    <name evidence="1" type="ORF">BDN70DRAFT_899940</name>
</gene>
<sequence>MTEKAALGRLEYVGYTADEELELELLRSRGLVQPHEERAVDLWRRAFLEAILPRYSIVRIRLGGMSLGINIAGWGISTNRLNPENIEVLRRIFVSIINSSYIDYVGGLLSILQCILGWEGLGVEVKVEFLKSSVGVDDPDPTFAYVDAGSEQDSHYRRRAINYTQEDHRAYQIGWRSAWPGLRPRDFESSAVPIVIGCVVTIRWTAKKWFRKVRSAVRALVDVRSEDNWNRLPSFPEVDFSHHRYRRLPYFDALLDPKEAVSLPSSSGSLGTSDHKLTGLRCILENQERYKTTKRVLTLATYNIALFIEEQLNDTFSTESITI</sequence>
<dbReference type="Proteomes" id="UP000807469">
    <property type="component" value="Unassembled WGS sequence"/>
</dbReference>
<protein>
    <submittedName>
        <fullName evidence="1">Uncharacterized protein</fullName>
    </submittedName>
</protein>
<name>A0A9P6CN86_9AGAR</name>
<proteinExistence type="predicted"/>
<evidence type="ECO:0000313" key="2">
    <source>
        <dbReference type="Proteomes" id="UP000807469"/>
    </source>
</evidence>
<reference evidence="1" key="1">
    <citation type="submission" date="2020-11" db="EMBL/GenBank/DDBJ databases">
        <authorList>
            <consortium name="DOE Joint Genome Institute"/>
            <person name="Ahrendt S."/>
            <person name="Riley R."/>
            <person name="Andreopoulos W."/>
            <person name="Labutti K."/>
            <person name="Pangilinan J."/>
            <person name="Ruiz-Duenas F.J."/>
            <person name="Barrasa J.M."/>
            <person name="Sanchez-Garcia M."/>
            <person name="Camarero S."/>
            <person name="Miyauchi S."/>
            <person name="Serrano A."/>
            <person name="Linde D."/>
            <person name="Babiker R."/>
            <person name="Drula E."/>
            <person name="Ayuso-Fernandez I."/>
            <person name="Pacheco R."/>
            <person name="Padilla G."/>
            <person name="Ferreira P."/>
            <person name="Barriuso J."/>
            <person name="Kellner H."/>
            <person name="Castanera R."/>
            <person name="Alfaro M."/>
            <person name="Ramirez L."/>
            <person name="Pisabarro A.G."/>
            <person name="Kuo A."/>
            <person name="Tritt A."/>
            <person name="Lipzen A."/>
            <person name="He G."/>
            <person name="Yan M."/>
            <person name="Ng V."/>
            <person name="Cullen D."/>
            <person name="Martin F."/>
            <person name="Rosso M.-N."/>
            <person name="Henrissat B."/>
            <person name="Hibbett D."/>
            <person name="Martinez A.T."/>
            <person name="Grigoriev I.V."/>
        </authorList>
    </citation>
    <scope>NUCLEOTIDE SEQUENCE</scope>
    <source>
        <strain evidence="1">CIRM-BRFM 674</strain>
    </source>
</reference>
<keyword evidence="2" id="KW-1185">Reference proteome</keyword>
<accession>A0A9P6CN86</accession>
<organism evidence="1 2">
    <name type="scientific">Pholiota conissans</name>
    <dbReference type="NCBI Taxonomy" id="109636"/>
    <lineage>
        <taxon>Eukaryota</taxon>
        <taxon>Fungi</taxon>
        <taxon>Dikarya</taxon>
        <taxon>Basidiomycota</taxon>
        <taxon>Agaricomycotina</taxon>
        <taxon>Agaricomycetes</taxon>
        <taxon>Agaricomycetidae</taxon>
        <taxon>Agaricales</taxon>
        <taxon>Agaricineae</taxon>
        <taxon>Strophariaceae</taxon>
        <taxon>Pholiota</taxon>
    </lineage>
</organism>
<dbReference type="EMBL" id="MU155460">
    <property type="protein sequence ID" value="KAF9473226.1"/>
    <property type="molecule type" value="Genomic_DNA"/>
</dbReference>
<evidence type="ECO:0000313" key="1">
    <source>
        <dbReference type="EMBL" id="KAF9473226.1"/>
    </source>
</evidence>
<comment type="caution">
    <text evidence="1">The sequence shown here is derived from an EMBL/GenBank/DDBJ whole genome shotgun (WGS) entry which is preliminary data.</text>
</comment>
<dbReference type="AlphaFoldDB" id="A0A9P6CN86"/>